<accession>A0ACC0LX38</accession>
<reference evidence="1" key="1">
    <citation type="submission" date="2022-02" db="EMBL/GenBank/DDBJ databases">
        <title>Plant Genome Project.</title>
        <authorList>
            <person name="Zhang R.-G."/>
        </authorList>
    </citation>
    <scope>NUCLEOTIDE SEQUENCE</scope>
    <source>
        <strain evidence="1">AT1</strain>
    </source>
</reference>
<gene>
    <name evidence="1" type="ORF">RHMOL_Rhmol10G0002600</name>
</gene>
<comment type="caution">
    <text evidence="1">The sequence shown here is derived from an EMBL/GenBank/DDBJ whole genome shotgun (WGS) entry which is preliminary data.</text>
</comment>
<keyword evidence="2" id="KW-1185">Reference proteome</keyword>
<protein>
    <submittedName>
        <fullName evidence="1">Uncharacterized protein</fullName>
    </submittedName>
</protein>
<dbReference type="Proteomes" id="UP001062846">
    <property type="component" value="Chromosome 10"/>
</dbReference>
<sequence length="1328" mass="148292">MRYETAAAAVSSMLNTTLAFQSRLLVAATHRLFIAGACHQQLPPPIRNLAVDARMIKTGFEPNICRSNFQLQNLLLRGDFSLVRNVFDQMPHKNVVSTNMLISSYVKSGNLSKAQDLFDQMVDRTAVTWTIIIGGYSQHNQPKRAFELYAEMRSWGTDPPDHVTFATLLSGCDDSISGKVVVQVHADIVKFGLGSTLIVCNSLVDSYCKCHCLDLAFGLFKEMPARDSVTFNALITGYTKDVKNQEALLLFIEMQTLGLKPTDFTFAAVLCASIGLENVALGQQVHGFVVKTNFDRNVFVGNALLDFYSKHDCRNDARKLFDEMPELDGISYNIIITGYAWDGQYEESLHLFHELQDTRFDRRQFPFATMLSIAANTLDLDMGRQIHSQAIVTTAEKEFLVGNSLVDMYAKCSRFEEAHGVFANLAYRNSVPWTAMISAYIQKGLPEEGLNLFKDMSRASVSPDQATFASVLRASANLASLQLGKQFHSCIIRSGFMSNVFSGSALLDMYAKCGFIKDAIQTFQEMPDRNIVSWNALISAYALVGDGEATLSSFEQMFESGLQPDSVSFLAVITACSHRGLIEEGLQHFNSMTEIYKVSPKKKHYASVVDMLCRSGRFNEAEKVMAHMPFEPDEIIWSSILNSCRIHKNKELAKRAADNLFNMNKLRDAAAHVTMSNIYAEAGQWENVGKVKKAMREQGVKKVPAYSWVDVKHKVHVFSANDKTHPQIEEIMRKIDMLTQRMENEGYKPDLSCALHNEDEEMKVESLKYHSERLAIAFALISTPEGSPIVVMKNLRACTDCHAAIKLISKIVGREITVDFTVRKGRDGNIHMVYARRSGLFRSILKAMDNLGLDIQQAVINDFIGFALDVIITEVAFLLCDYPIGTPSTNDVKEDIGEGSERLRINFQMGASQSAQVVEDEEEEEDENEEDDENGEKERRQFGGDNSLVKKVLEQEPEMLPCHASASPLSPQLSSFGTPRLGPSIKVWDPYNVLAPPPPPPPFSRTFSSDAVNDDRKTNTEVFLISHGDWHMNLRPDLIAGRCPEAALTPNGKRQARALAVFLKSSGVRFSAVYTSPLDRARATAVSVCQEMKLAEEQIQSSDALVDMSQGHWEGCHQSEVYTPEIMSLMDRFQPDFSAPSGESLRQVEFRMVQFLNGTVLGLPEKFRSDFSPPSQNESQEFSRHTSHTPTNSIHDRDGPSLPPPQWDLLHRQRQSSFPKKKSGKSRLQIVTTTGDHEADDEMSPREPPTQNCLNEMNVRSSSSCVSSIGIFSHSVPIKCLVTGLLGCSPAISHRICIEDSSVTVLQHSWKTGWQIKRLNDTAHLRLL</sequence>
<evidence type="ECO:0000313" key="1">
    <source>
        <dbReference type="EMBL" id="KAI8533358.1"/>
    </source>
</evidence>
<name>A0ACC0LX38_RHOML</name>
<organism evidence="1 2">
    <name type="scientific">Rhododendron molle</name>
    <name type="common">Chinese azalea</name>
    <name type="synonym">Azalea mollis</name>
    <dbReference type="NCBI Taxonomy" id="49168"/>
    <lineage>
        <taxon>Eukaryota</taxon>
        <taxon>Viridiplantae</taxon>
        <taxon>Streptophyta</taxon>
        <taxon>Embryophyta</taxon>
        <taxon>Tracheophyta</taxon>
        <taxon>Spermatophyta</taxon>
        <taxon>Magnoliopsida</taxon>
        <taxon>eudicotyledons</taxon>
        <taxon>Gunneridae</taxon>
        <taxon>Pentapetalae</taxon>
        <taxon>asterids</taxon>
        <taxon>Ericales</taxon>
        <taxon>Ericaceae</taxon>
        <taxon>Ericoideae</taxon>
        <taxon>Rhodoreae</taxon>
        <taxon>Rhododendron</taxon>
    </lineage>
</organism>
<dbReference type="EMBL" id="CM046397">
    <property type="protein sequence ID" value="KAI8533358.1"/>
    <property type="molecule type" value="Genomic_DNA"/>
</dbReference>
<proteinExistence type="predicted"/>
<evidence type="ECO:0000313" key="2">
    <source>
        <dbReference type="Proteomes" id="UP001062846"/>
    </source>
</evidence>